<accession>Q7P8J2</accession>
<gene>
    <name evidence="1" type="ORF">FNV2312</name>
</gene>
<organism evidence="1 2">
    <name type="scientific">Fusobacterium vincentii ATCC 49256</name>
    <dbReference type="NCBI Taxonomy" id="209882"/>
    <lineage>
        <taxon>Bacteria</taxon>
        <taxon>Fusobacteriati</taxon>
        <taxon>Fusobacteriota</taxon>
        <taxon>Fusobacteriia</taxon>
        <taxon>Fusobacteriales</taxon>
        <taxon>Fusobacteriaceae</taxon>
        <taxon>Fusobacterium</taxon>
    </lineage>
</organism>
<dbReference type="Proteomes" id="UP000006454">
    <property type="component" value="Unassembled WGS sequence"/>
</dbReference>
<proteinExistence type="predicted"/>
<evidence type="ECO:0000313" key="2">
    <source>
        <dbReference type="Proteomes" id="UP000006454"/>
    </source>
</evidence>
<evidence type="ECO:0000313" key="1">
    <source>
        <dbReference type="EMBL" id="EAA25274.1"/>
    </source>
</evidence>
<comment type="caution">
    <text evidence="1">The sequence shown here is derived from an EMBL/GenBank/DDBJ whole genome shotgun (WGS) entry which is preliminary data.</text>
</comment>
<dbReference type="EMBL" id="AABF01000001">
    <property type="protein sequence ID" value="EAA25274.1"/>
    <property type="molecule type" value="Genomic_DNA"/>
</dbReference>
<dbReference type="AlphaFoldDB" id="Q7P8J2"/>
<protein>
    <submittedName>
        <fullName evidence="1">Uncharacterized protein</fullName>
    </submittedName>
</protein>
<name>Q7P8J2_FUSVC</name>
<reference evidence="1 2" key="1">
    <citation type="journal article" date="2003" name="Genome Res.">
        <title>Genome analysis of F. nucleatum sub spp vincentii and its comparison with the genome of F. nucleatum ATCC 25586.</title>
        <authorList>
            <person name="Kapatral V."/>
            <person name="Ivanova N."/>
            <person name="Anderson I."/>
            <person name="Reznik G."/>
            <person name="Bhattacharyya A."/>
            <person name="Gardner W.L."/>
            <person name="Mikhailova N."/>
            <person name="Lapidus A."/>
            <person name="Larsen N."/>
            <person name="D'Souza M."/>
            <person name="Walunas T."/>
            <person name="Haselkorn R."/>
            <person name="Overbeek R."/>
            <person name="Kyrpides N."/>
        </authorList>
    </citation>
    <scope>NUCLEOTIDE SEQUENCE [LARGE SCALE GENOMIC DNA]</scope>
    <source>
        <strain evidence="1 2">ATCC 49256</strain>
    </source>
</reference>
<sequence length="53" mass="6393">MLFKKILLEKINYTCYIKKLLSYIKYIYKCIIIEITNKIKGEFLKNEGTNTKK</sequence>